<dbReference type="HOGENOM" id="CLU_047530_3_1_6"/>
<organism evidence="4 5">
    <name type="scientific">Pseudomonas mandelii JR-1</name>
    <dbReference type="NCBI Taxonomy" id="1147786"/>
    <lineage>
        <taxon>Bacteria</taxon>
        <taxon>Pseudomonadati</taxon>
        <taxon>Pseudomonadota</taxon>
        <taxon>Gammaproteobacteria</taxon>
        <taxon>Pseudomonadales</taxon>
        <taxon>Pseudomonadaceae</taxon>
        <taxon>Pseudomonas</taxon>
    </lineage>
</organism>
<dbReference type="Gene3D" id="1.10.260.40">
    <property type="entry name" value="lambda repressor-like DNA-binding domains"/>
    <property type="match status" value="1"/>
</dbReference>
<evidence type="ECO:0000256" key="2">
    <source>
        <dbReference type="SAM" id="Phobius"/>
    </source>
</evidence>
<dbReference type="InterPro" id="IPR050400">
    <property type="entry name" value="Bact_Cytoskel_RodZ"/>
</dbReference>
<evidence type="ECO:0000259" key="3">
    <source>
        <dbReference type="PROSITE" id="PS50943"/>
    </source>
</evidence>
<keyword evidence="2" id="KW-0472">Membrane</keyword>
<keyword evidence="2" id="KW-0812">Transmembrane</keyword>
<dbReference type="PANTHER" id="PTHR34475">
    <property type="match status" value="1"/>
</dbReference>
<sequence>MMKAAHPEVVAANRVNPGETLRQARESNGWSLAEVALKLNLTVNSLSNLEAGAFDKLPGHTFARGYIRAYAKLLGMDQTVLVQQFDQSTGTDSQGSNVHSLGRIEEPVRVSHTILRIVSLLLLIAVIGGGFVWWQDQTSQRTKDLITPSPEHVEVEGADGTTQIHPLDEPEDQAVAEGQVDGATALALPQAENSTEAPAGTEATAPAAAPTAPVVPAPAAPAHSTAPVVATPVAPAPTAPVVSTPPASASVTPTIPAPAPAAPVAGQGQVQLQFTADCWTQVTDGTGKVLLSGLKRKGESVSVSGKPPFAVRLGFARGAQVSYNGQAVDVAPFTSGETARLKLGQ</sequence>
<protein>
    <submittedName>
        <fullName evidence="4">Putative DNA-binding protein</fullName>
    </submittedName>
</protein>
<dbReference type="PANTHER" id="PTHR34475:SF1">
    <property type="entry name" value="CYTOSKELETON PROTEIN RODZ"/>
    <property type="match status" value="1"/>
</dbReference>
<dbReference type="Pfam" id="PF13464">
    <property type="entry name" value="RodZ_C"/>
    <property type="match status" value="1"/>
</dbReference>
<feature type="transmembrane region" description="Helical" evidence="2">
    <location>
        <begin position="113"/>
        <end position="134"/>
    </location>
</feature>
<dbReference type="AlphaFoldDB" id="A0A024EFP3"/>
<dbReference type="Proteomes" id="UP000026913">
    <property type="component" value="Chromosome"/>
</dbReference>
<feature type="compositionally biased region" description="Low complexity" evidence="1">
    <location>
        <begin position="197"/>
        <end position="212"/>
    </location>
</feature>
<dbReference type="PROSITE" id="PS50943">
    <property type="entry name" value="HTH_CROC1"/>
    <property type="match status" value="1"/>
</dbReference>
<dbReference type="EMBL" id="CP005960">
    <property type="protein sequence ID" value="AHZ71734.1"/>
    <property type="molecule type" value="Genomic_DNA"/>
</dbReference>
<dbReference type="SUPFAM" id="SSF47413">
    <property type="entry name" value="lambda repressor-like DNA-binding domains"/>
    <property type="match status" value="1"/>
</dbReference>
<keyword evidence="2" id="KW-1133">Transmembrane helix</keyword>
<evidence type="ECO:0000313" key="5">
    <source>
        <dbReference type="Proteomes" id="UP000026913"/>
    </source>
</evidence>
<dbReference type="InterPro" id="IPR001387">
    <property type="entry name" value="Cro/C1-type_HTH"/>
</dbReference>
<feature type="region of interest" description="Disordered" evidence="1">
    <location>
        <begin position="190"/>
        <end position="222"/>
    </location>
</feature>
<dbReference type="SMART" id="SM00530">
    <property type="entry name" value="HTH_XRE"/>
    <property type="match status" value="1"/>
</dbReference>
<reference evidence="4 5" key="1">
    <citation type="journal article" date="2012" name="J. Bacteriol.">
        <title>Genome sequence of cold-adapted Pseudomonas mandelii strain JR-1.</title>
        <authorList>
            <person name="Jang S.H."/>
            <person name="Kim J."/>
            <person name="Kim J."/>
            <person name="Hong S."/>
            <person name="Lee C."/>
        </authorList>
    </citation>
    <scope>NUCLEOTIDE SEQUENCE [LARGE SCALE GENOMIC DNA]</scope>
    <source>
        <strain evidence="4 5">JR-1</strain>
    </source>
</reference>
<gene>
    <name evidence="4" type="ORF">OU5_4655</name>
</gene>
<dbReference type="CDD" id="cd00093">
    <property type="entry name" value="HTH_XRE"/>
    <property type="match status" value="1"/>
</dbReference>
<evidence type="ECO:0000256" key="1">
    <source>
        <dbReference type="SAM" id="MobiDB-lite"/>
    </source>
</evidence>
<name>A0A024EFP3_9PSED</name>
<dbReference type="Pfam" id="PF13413">
    <property type="entry name" value="HTH_25"/>
    <property type="match status" value="1"/>
</dbReference>
<dbReference type="InterPro" id="IPR025194">
    <property type="entry name" value="RodZ-like_C"/>
</dbReference>
<evidence type="ECO:0000313" key="4">
    <source>
        <dbReference type="EMBL" id="AHZ71734.1"/>
    </source>
</evidence>
<proteinExistence type="predicted"/>
<dbReference type="GO" id="GO:0003677">
    <property type="term" value="F:DNA binding"/>
    <property type="evidence" value="ECO:0007669"/>
    <property type="project" value="UniProtKB-KW"/>
</dbReference>
<dbReference type="KEGG" id="pman:OU5_4655"/>
<accession>A0A024EFP3</accession>
<dbReference type="InterPro" id="IPR010982">
    <property type="entry name" value="Lambda_DNA-bd_dom_sf"/>
</dbReference>
<keyword evidence="4" id="KW-0238">DNA-binding</keyword>
<feature type="domain" description="HTH cro/C1-type" evidence="3">
    <location>
        <begin position="21"/>
        <end position="52"/>
    </location>
</feature>